<evidence type="ECO:0000313" key="3">
    <source>
        <dbReference type="EMBL" id="JAI54749.1"/>
    </source>
</evidence>
<dbReference type="Pfam" id="PF07859">
    <property type="entry name" value="Abhydrolase_3"/>
    <property type="match status" value="1"/>
</dbReference>
<sequence length="299" mass="34394">MSTVDQQVNKQYSPRFWSKRLPEHEILERHIKFINSVPEKIKSEIPFISDLQYGEKPTNLVDIYGADLDKGSPIYVHLHGGYWKILSKNDSNYVVRPFWKAKIKTFIPDYDLTPKVSLEEIIQDVRVMAKYVFQMAIDNGVRSVWFGGHSAGGHLSACLLDEAWLSSLEPSYKAIFKGVFLISGLYDLLPLLKTEQNENLMLDSSRAVALSPAHNVHDLMKKSLLNKNFKVFIVAAEYDSPAFIEQSFNYAEKLKKVNMNVEYHLWPNVDHFDLAEQLYDETYDLSKKIISLIKENGKS</sequence>
<keyword evidence="1" id="KW-0378">Hydrolase</keyword>
<accession>A0A0P4VIP9</accession>
<evidence type="ECO:0000256" key="1">
    <source>
        <dbReference type="ARBA" id="ARBA00022801"/>
    </source>
</evidence>
<dbReference type="InterPro" id="IPR013094">
    <property type="entry name" value="AB_hydrolase_3"/>
</dbReference>
<proteinExistence type="evidence at transcript level"/>
<protein>
    <submittedName>
        <fullName evidence="3">Putative kynurenine formamidase</fullName>
    </submittedName>
</protein>
<dbReference type="AlphaFoldDB" id="A0A0P4VIP9"/>
<organism evidence="3">
    <name type="scientific">Rhodnius neglectus</name>
    <dbReference type="NCBI Taxonomy" id="72488"/>
    <lineage>
        <taxon>Eukaryota</taxon>
        <taxon>Metazoa</taxon>
        <taxon>Ecdysozoa</taxon>
        <taxon>Arthropoda</taxon>
        <taxon>Hexapoda</taxon>
        <taxon>Insecta</taxon>
        <taxon>Pterygota</taxon>
        <taxon>Neoptera</taxon>
        <taxon>Paraneoptera</taxon>
        <taxon>Hemiptera</taxon>
        <taxon>Heteroptera</taxon>
        <taxon>Panheteroptera</taxon>
        <taxon>Cimicomorpha</taxon>
        <taxon>Reduviidae</taxon>
        <taxon>Triatominae</taxon>
        <taxon>Rhodnius</taxon>
    </lineage>
</organism>
<dbReference type="PANTHER" id="PTHR48081">
    <property type="entry name" value="AB HYDROLASE SUPERFAMILY PROTEIN C4A8.06C"/>
    <property type="match status" value="1"/>
</dbReference>
<dbReference type="InterPro" id="IPR050300">
    <property type="entry name" value="GDXG_lipolytic_enzyme"/>
</dbReference>
<name>A0A0P4VIP9_9HEMI</name>
<evidence type="ECO:0000259" key="2">
    <source>
        <dbReference type="Pfam" id="PF07859"/>
    </source>
</evidence>
<dbReference type="PANTHER" id="PTHR48081:SF33">
    <property type="entry name" value="KYNURENINE FORMAMIDASE"/>
    <property type="match status" value="1"/>
</dbReference>
<feature type="domain" description="Alpha/beta hydrolase fold-3" evidence="2">
    <location>
        <begin position="76"/>
        <end position="271"/>
    </location>
</feature>
<dbReference type="InterPro" id="IPR029058">
    <property type="entry name" value="AB_hydrolase_fold"/>
</dbReference>
<dbReference type="GO" id="GO:0004061">
    <property type="term" value="F:arylformamidase activity"/>
    <property type="evidence" value="ECO:0007669"/>
    <property type="project" value="TreeGrafter"/>
</dbReference>
<reference evidence="3" key="1">
    <citation type="journal article" date="2016" name="PLoS Negl. Trop. Dis.">
        <title>A Deep Insight into the Sialome of Rhodnius neglectus, a Vector of Chagas Disease.</title>
        <authorList>
            <person name="Santiago P.B."/>
            <person name="Assumpcao T.C."/>
            <person name="Araujo C.N."/>
            <person name="Bastos I.M."/>
            <person name="Neves D."/>
            <person name="Silva I.G."/>
            <person name="Charneau S."/>
            <person name="Queiroz R.M."/>
            <person name="Raiol T."/>
            <person name="Oliveira J.V."/>
            <person name="Sousa M.V."/>
            <person name="Calvo E."/>
            <person name="Ribeiro J.M."/>
            <person name="Santana J.M."/>
        </authorList>
    </citation>
    <scope>NUCLEOTIDE SEQUENCE</scope>
    <source>
        <tissue evidence="3">Salivary glands</tissue>
    </source>
</reference>
<dbReference type="EMBL" id="GDKW01001846">
    <property type="protein sequence ID" value="JAI54749.1"/>
    <property type="molecule type" value="mRNA"/>
</dbReference>
<dbReference type="Gene3D" id="3.40.50.1820">
    <property type="entry name" value="alpha/beta hydrolase"/>
    <property type="match status" value="1"/>
</dbReference>
<dbReference type="SUPFAM" id="SSF53474">
    <property type="entry name" value="alpha/beta-Hydrolases"/>
    <property type="match status" value="1"/>
</dbReference>